<evidence type="ECO:0000256" key="1">
    <source>
        <dbReference type="ARBA" id="ARBA00009981"/>
    </source>
</evidence>
<reference evidence="2 3" key="1">
    <citation type="journal article" date="2016" name="Environ. Microbiol.">
        <title>Genomic resolution of a cold subsurface aquifer community provides metabolic insights for novel microbes adapted to high CO concentrations.</title>
        <authorList>
            <person name="Probst A.J."/>
            <person name="Castelle C.J."/>
            <person name="Singh A."/>
            <person name="Brown C.T."/>
            <person name="Anantharaman K."/>
            <person name="Sharon I."/>
            <person name="Hug L.A."/>
            <person name="Burstein D."/>
            <person name="Emerson J.B."/>
            <person name="Thomas B.C."/>
            <person name="Banfield J.F."/>
        </authorList>
    </citation>
    <scope>NUCLEOTIDE SEQUENCE [LARGE SCALE GENOMIC DNA]</scope>
    <source>
        <strain evidence="2">CG2_30_33_16</strain>
    </source>
</reference>
<accession>A0A1J5HFS1</accession>
<evidence type="ECO:0000313" key="3">
    <source>
        <dbReference type="Proteomes" id="UP000183758"/>
    </source>
</evidence>
<dbReference type="SUPFAM" id="SSF143120">
    <property type="entry name" value="YefM-like"/>
    <property type="match status" value="1"/>
</dbReference>
<dbReference type="AlphaFoldDB" id="A0A1J5HFS1"/>
<comment type="caution">
    <text evidence="2">The sequence shown here is derived from an EMBL/GenBank/DDBJ whole genome shotgun (WGS) entry which is preliminary data.</text>
</comment>
<protein>
    <recommendedName>
        <fullName evidence="4">Antitoxin</fullName>
    </recommendedName>
</protein>
<dbReference type="InterPro" id="IPR036165">
    <property type="entry name" value="YefM-like_sf"/>
</dbReference>
<name>A0A1J5HFS1_9BACT</name>
<evidence type="ECO:0008006" key="4">
    <source>
        <dbReference type="Google" id="ProtNLM"/>
    </source>
</evidence>
<evidence type="ECO:0000313" key="2">
    <source>
        <dbReference type="EMBL" id="OIP84053.1"/>
    </source>
</evidence>
<comment type="similarity">
    <text evidence="1">Belongs to the phD/YefM antitoxin family.</text>
</comment>
<gene>
    <name evidence="2" type="ORF">AUK04_02810</name>
</gene>
<proteinExistence type="inferred from homology"/>
<dbReference type="EMBL" id="MNZM01000067">
    <property type="protein sequence ID" value="OIP84053.1"/>
    <property type="molecule type" value="Genomic_DNA"/>
</dbReference>
<dbReference type="Proteomes" id="UP000183758">
    <property type="component" value="Unassembled WGS sequence"/>
</dbReference>
<organism evidence="2 3">
    <name type="scientific">Candidatus Roizmanbacteria bacterium CG2_30_33_16</name>
    <dbReference type="NCBI Taxonomy" id="1805340"/>
    <lineage>
        <taxon>Bacteria</taxon>
        <taxon>Candidatus Roizmaniibacteriota</taxon>
    </lineage>
</organism>
<sequence>MINPSQISTMSDLRFKTKTVLDKTETEPVFLFHRSTPKGVLLSWNQYQTIIDQLEDYHLSLRAEGFEKEDKKNIKWISALMVKKILKGKK</sequence>